<keyword evidence="1 6" id="KW-0489">Methyltransferase</keyword>
<feature type="domain" description="O-methyltransferase C-terminal" evidence="4">
    <location>
        <begin position="213"/>
        <end position="378"/>
    </location>
</feature>
<proteinExistence type="predicted"/>
<dbReference type="OrthoDB" id="1606438at2759"/>
<dbReference type="GO" id="GO:0046983">
    <property type="term" value="F:protein dimerization activity"/>
    <property type="evidence" value="ECO:0007669"/>
    <property type="project" value="InterPro"/>
</dbReference>
<evidence type="ECO:0000256" key="3">
    <source>
        <dbReference type="ARBA" id="ARBA00022691"/>
    </source>
</evidence>
<evidence type="ECO:0000259" key="5">
    <source>
        <dbReference type="Pfam" id="PF08100"/>
    </source>
</evidence>
<reference evidence="7" key="1">
    <citation type="journal article" date="2012" name="Science">
        <title>The Paleozoic origin of enzymatic lignin decomposition reconstructed from 31 fungal genomes.</title>
        <authorList>
            <person name="Floudas D."/>
            <person name="Binder M."/>
            <person name="Riley R."/>
            <person name="Barry K."/>
            <person name="Blanchette R.A."/>
            <person name="Henrissat B."/>
            <person name="Martinez A.T."/>
            <person name="Otillar R."/>
            <person name="Spatafora J.W."/>
            <person name="Yadav J.S."/>
            <person name="Aerts A."/>
            <person name="Benoit I."/>
            <person name="Boyd A."/>
            <person name="Carlson A."/>
            <person name="Copeland A."/>
            <person name="Coutinho P.M."/>
            <person name="de Vries R.P."/>
            <person name="Ferreira P."/>
            <person name="Findley K."/>
            <person name="Foster B."/>
            <person name="Gaskell J."/>
            <person name="Glotzer D."/>
            <person name="Gorecki P."/>
            <person name="Heitman J."/>
            <person name="Hesse C."/>
            <person name="Hori C."/>
            <person name="Igarashi K."/>
            <person name="Jurgens J.A."/>
            <person name="Kallen N."/>
            <person name="Kersten P."/>
            <person name="Kohler A."/>
            <person name="Kuees U."/>
            <person name="Kumar T.K.A."/>
            <person name="Kuo A."/>
            <person name="LaButti K."/>
            <person name="Larrondo L.F."/>
            <person name="Lindquist E."/>
            <person name="Ling A."/>
            <person name="Lombard V."/>
            <person name="Lucas S."/>
            <person name="Lundell T."/>
            <person name="Martin R."/>
            <person name="McLaughlin D.J."/>
            <person name="Morgenstern I."/>
            <person name="Morin E."/>
            <person name="Murat C."/>
            <person name="Nagy L.G."/>
            <person name="Nolan M."/>
            <person name="Ohm R.A."/>
            <person name="Patyshakuliyeva A."/>
            <person name="Rokas A."/>
            <person name="Ruiz-Duenas F.J."/>
            <person name="Sabat G."/>
            <person name="Salamov A."/>
            <person name="Samejima M."/>
            <person name="Schmutz J."/>
            <person name="Slot J.C."/>
            <person name="St John F."/>
            <person name="Stenlid J."/>
            <person name="Sun H."/>
            <person name="Sun S."/>
            <person name="Syed K."/>
            <person name="Tsang A."/>
            <person name="Wiebenga A."/>
            <person name="Young D."/>
            <person name="Pisabarro A."/>
            <person name="Eastwood D.C."/>
            <person name="Martin F."/>
            <person name="Cullen D."/>
            <person name="Grigoriev I.V."/>
            <person name="Hibbett D.S."/>
        </authorList>
    </citation>
    <scope>NUCLEOTIDE SEQUENCE [LARGE SCALE GENOMIC DNA]</scope>
    <source>
        <strain evidence="7">RWD-64-598 SS2</strain>
    </source>
</reference>
<dbReference type="PANTHER" id="PTHR43712:SF2">
    <property type="entry name" value="O-METHYLTRANSFERASE CICE"/>
    <property type="match status" value="1"/>
</dbReference>
<dbReference type="InterPro" id="IPR001077">
    <property type="entry name" value="COMT_C"/>
</dbReference>
<comment type="caution">
    <text evidence="6">The sequence shown here is derived from an EMBL/GenBank/DDBJ whole genome shotgun (WGS) entry which is preliminary data.</text>
</comment>
<dbReference type="PANTHER" id="PTHR43712">
    <property type="entry name" value="PUTATIVE (AFU_ORTHOLOGUE AFUA_4G14580)-RELATED"/>
    <property type="match status" value="1"/>
</dbReference>
<dbReference type="SUPFAM" id="SSF46785">
    <property type="entry name" value="Winged helix' DNA-binding domain"/>
    <property type="match status" value="1"/>
</dbReference>
<organism evidence="6 7">
    <name type="scientific">Coniophora puteana (strain RWD-64-598)</name>
    <name type="common">Brown rot fungus</name>
    <dbReference type="NCBI Taxonomy" id="741705"/>
    <lineage>
        <taxon>Eukaryota</taxon>
        <taxon>Fungi</taxon>
        <taxon>Dikarya</taxon>
        <taxon>Basidiomycota</taxon>
        <taxon>Agaricomycotina</taxon>
        <taxon>Agaricomycetes</taxon>
        <taxon>Agaricomycetidae</taxon>
        <taxon>Boletales</taxon>
        <taxon>Coniophorineae</taxon>
        <taxon>Coniophoraceae</taxon>
        <taxon>Coniophora</taxon>
    </lineage>
</organism>
<dbReference type="Pfam" id="PF00891">
    <property type="entry name" value="Methyltransf_2"/>
    <property type="match status" value="1"/>
</dbReference>
<dbReference type="InterPro" id="IPR012967">
    <property type="entry name" value="COMT_dimerisation"/>
</dbReference>
<dbReference type="OMA" id="CPSAITH"/>
<dbReference type="InterPro" id="IPR029063">
    <property type="entry name" value="SAM-dependent_MTases_sf"/>
</dbReference>
<dbReference type="Pfam" id="PF08100">
    <property type="entry name" value="Dimerisation"/>
    <property type="match status" value="1"/>
</dbReference>
<dbReference type="GeneID" id="19205835"/>
<dbReference type="Gene3D" id="3.40.50.150">
    <property type="entry name" value="Vaccinia Virus protein VP39"/>
    <property type="match status" value="1"/>
</dbReference>
<dbReference type="GO" id="GO:0032259">
    <property type="term" value="P:methylation"/>
    <property type="evidence" value="ECO:0007669"/>
    <property type="project" value="UniProtKB-KW"/>
</dbReference>
<dbReference type="GO" id="GO:0008171">
    <property type="term" value="F:O-methyltransferase activity"/>
    <property type="evidence" value="ECO:0007669"/>
    <property type="project" value="InterPro"/>
</dbReference>
<evidence type="ECO:0000313" key="7">
    <source>
        <dbReference type="Proteomes" id="UP000053558"/>
    </source>
</evidence>
<evidence type="ECO:0000259" key="4">
    <source>
        <dbReference type="Pfam" id="PF00891"/>
    </source>
</evidence>
<dbReference type="PROSITE" id="PS51683">
    <property type="entry name" value="SAM_OMT_II"/>
    <property type="match status" value="1"/>
</dbReference>
<gene>
    <name evidence="6" type="ORF">CONPUDRAFT_167711</name>
</gene>
<dbReference type="InterPro" id="IPR036388">
    <property type="entry name" value="WH-like_DNA-bd_sf"/>
</dbReference>
<name>A0A5M3MEE3_CONPW</name>
<dbReference type="EMBL" id="JH711583">
    <property type="protein sequence ID" value="EIW77523.1"/>
    <property type="molecule type" value="Genomic_DNA"/>
</dbReference>
<dbReference type="RefSeq" id="XP_007771960.1">
    <property type="nucleotide sequence ID" value="XM_007773770.1"/>
</dbReference>
<dbReference type="Gene3D" id="1.10.10.10">
    <property type="entry name" value="Winged helix-like DNA-binding domain superfamily/Winged helix DNA-binding domain"/>
    <property type="match status" value="1"/>
</dbReference>
<keyword evidence="2 6" id="KW-0808">Transferase</keyword>
<dbReference type="KEGG" id="cput:CONPUDRAFT_167711"/>
<accession>A0A5M3MEE3</accession>
<evidence type="ECO:0000313" key="6">
    <source>
        <dbReference type="EMBL" id="EIW77523.1"/>
    </source>
</evidence>
<feature type="domain" description="O-methyltransferase dimerisation" evidence="5">
    <location>
        <begin position="85"/>
        <end position="154"/>
    </location>
</feature>
<keyword evidence="3" id="KW-0949">S-adenosyl-L-methionine</keyword>
<dbReference type="SUPFAM" id="SSF53335">
    <property type="entry name" value="S-adenosyl-L-methionine-dependent methyltransferases"/>
    <property type="match status" value="1"/>
</dbReference>
<dbReference type="AlphaFoldDB" id="A0A5M3MEE3"/>
<dbReference type="InterPro" id="IPR016461">
    <property type="entry name" value="COMT-like"/>
</dbReference>
<sequence length="455" mass="51212">MSGNKDIDALVVLITEAATAAVTEYHKLGEDVPSLSSPVVHPLDSAVDVIGLRNVLRQLEGACNHLCDMLQPPASSIAKRTLRADPMLMHIASEARIADVLDENPQGLHISKIAEVTKLPAHKLRHVLRTLVTRNCFQEVDTDVYANNRISHALRTRSETRTRYYTWLCAGEGTFSTIMYPDYLRDPEFGPSTTLEKAPWTYAHRRIGTKEDFRETMWTWHGTNPAMQENFNLCMIGRQTADANLSILRGLPWNPDTSLCDVGSGIGSFSLEFLKVYPEARITLHDVPEVLEDARKVWAQECPSAITHGQVQLSPMNFLKEPPTTGHDVYYMRCVAHDWPDDDLRTILSNVRKAMSPRSRLIIQEYILGQMSHQAAARDLAQYGIGQAPEPLLPNFGWGGARRYDMDFLMHSFYNAKERTVDELVTIGELAGLRFLKHWDLIDTSALEFVVADKA</sequence>
<dbReference type="Proteomes" id="UP000053558">
    <property type="component" value="Unassembled WGS sequence"/>
</dbReference>
<dbReference type="InterPro" id="IPR036390">
    <property type="entry name" value="WH_DNA-bd_sf"/>
</dbReference>
<protein>
    <submittedName>
        <fullName evidence="6">S-adenosyl-L-methionine-dependent methyltransferase</fullName>
    </submittedName>
</protein>
<keyword evidence="7" id="KW-1185">Reference proteome</keyword>
<evidence type="ECO:0000256" key="2">
    <source>
        <dbReference type="ARBA" id="ARBA00022679"/>
    </source>
</evidence>
<evidence type="ECO:0000256" key="1">
    <source>
        <dbReference type="ARBA" id="ARBA00022603"/>
    </source>
</evidence>